<evidence type="ECO:0000313" key="8">
    <source>
        <dbReference type="EMBL" id="VAX31513.1"/>
    </source>
</evidence>
<accession>A0A3B1D3Z8</accession>
<dbReference type="NCBIfam" id="TIGR01136">
    <property type="entry name" value="cysKM"/>
    <property type="match status" value="1"/>
</dbReference>
<dbReference type="Pfam" id="PF00291">
    <property type="entry name" value="PALP"/>
    <property type="match status" value="1"/>
</dbReference>
<dbReference type="CDD" id="cd01561">
    <property type="entry name" value="CBS_like"/>
    <property type="match status" value="1"/>
</dbReference>
<feature type="domain" description="Tryptophan synthase beta chain-like PALP" evidence="7">
    <location>
        <begin position="21"/>
        <end position="305"/>
    </location>
</feature>
<organism evidence="8">
    <name type="scientific">hydrothermal vent metagenome</name>
    <dbReference type="NCBI Taxonomy" id="652676"/>
    <lineage>
        <taxon>unclassified sequences</taxon>
        <taxon>metagenomes</taxon>
        <taxon>ecological metagenomes</taxon>
    </lineage>
</organism>
<evidence type="ECO:0000256" key="6">
    <source>
        <dbReference type="ARBA" id="ARBA00023192"/>
    </source>
</evidence>
<dbReference type="FunFam" id="3.40.50.1100:FF:000118">
    <property type="entry name" value="Related to CYS4-cystathionine beta-synthase"/>
    <property type="match status" value="1"/>
</dbReference>
<dbReference type="InterPro" id="IPR001216">
    <property type="entry name" value="P-phosphate_BS"/>
</dbReference>
<dbReference type="InterPro" id="IPR001926">
    <property type="entry name" value="TrpB-like_PALP"/>
</dbReference>
<dbReference type="GO" id="GO:0006535">
    <property type="term" value="P:cysteine biosynthetic process from serine"/>
    <property type="evidence" value="ECO:0007669"/>
    <property type="project" value="InterPro"/>
</dbReference>
<evidence type="ECO:0000256" key="4">
    <source>
        <dbReference type="ARBA" id="ARBA00022679"/>
    </source>
</evidence>
<dbReference type="EC" id="2.5.1.47" evidence="8"/>
<keyword evidence="4 8" id="KW-0808">Transferase</keyword>
<comment type="similarity">
    <text evidence="2">Belongs to the cysteine synthase/cystathionine beta-synthase family.</text>
</comment>
<dbReference type="InterPro" id="IPR050214">
    <property type="entry name" value="Cys_Synth/Cystath_Beta-Synth"/>
</dbReference>
<comment type="cofactor">
    <cofactor evidence="1">
        <name>pyridoxal 5'-phosphate</name>
        <dbReference type="ChEBI" id="CHEBI:597326"/>
    </cofactor>
</comment>
<dbReference type="GO" id="GO:0004124">
    <property type="term" value="F:cysteine synthase activity"/>
    <property type="evidence" value="ECO:0007669"/>
    <property type="project" value="UniProtKB-EC"/>
</dbReference>
<reference evidence="8" key="1">
    <citation type="submission" date="2018-06" db="EMBL/GenBank/DDBJ databases">
        <authorList>
            <person name="Zhirakovskaya E."/>
        </authorList>
    </citation>
    <scope>NUCLEOTIDE SEQUENCE</scope>
</reference>
<keyword evidence="6" id="KW-0198">Cysteine biosynthesis</keyword>
<evidence type="ECO:0000256" key="1">
    <source>
        <dbReference type="ARBA" id="ARBA00001933"/>
    </source>
</evidence>
<sequence length="318" mass="33687">MSANSQSMTKLKSRFGNSLELIGSTPLVKLNAVTPLGGGNIYAKLEFMNPGGSVKDRIALAMIEDAEKRGVLKPGATIVEPTSGNTGIGLALVGAVKGYKVILVMSENMSAERRMILESFGAQTELSRAEFGMEGTIERAEELLAENPDYFMPQQFNNPANPEIHRQTTGPEIVSAMNGEAVDAFVAGIGTGGTITGVGEVLKQNYSAVKIVGVEPATSAVLSGNPPGPHKIQGIGAGFKPKVLNMDIVDNICPVSDEDAFHYSQRLAKEEGLLVGISSGAACFAAHQLAQELGPNKNIVVILPDTGERYFSFNKFFN</sequence>
<dbReference type="NCBIfam" id="TIGR01139">
    <property type="entry name" value="cysK"/>
    <property type="match status" value="1"/>
</dbReference>
<keyword evidence="5" id="KW-0663">Pyridoxal phosphate</keyword>
<dbReference type="AlphaFoldDB" id="A0A3B1D3Z8"/>
<dbReference type="InterPro" id="IPR005856">
    <property type="entry name" value="Cys_synth"/>
</dbReference>
<dbReference type="InterPro" id="IPR036052">
    <property type="entry name" value="TrpB-like_PALP_sf"/>
</dbReference>
<dbReference type="FunFam" id="3.40.50.1100:FF:000003">
    <property type="entry name" value="Cystathionine beta-synthase"/>
    <property type="match status" value="1"/>
</dbReference>
<proteinExistence type="inferred from homology"/>
<dbReference type="SUPFAM" id="SSF53686">
    <property type="entry name" value="Tryptophan synthase beta subunit-like PLP-dependent enzymes"/>
    <property type="match status" value="1"/>
</dbReference>
<dbReference type="PROSITE" id="PS00901">
    <property type="entry name" value="CYS_SYNTHASE"/>
    <property type="match status" value="1"/>
</dbReference>
<name>A0A3B1D3Z8_9ZZZZ</name>
<keyword evidence="3" id="KW-0028">Amino-acid biosynthesis</keyword>
<dbReference type="Gene3D" id="3.40.50.1100">
    <property type="match status" value="2"/>
</dbReference>
<dbReference type="EMBL" id="UOGG01000161">
    <property type="protein sequence ID" value="VAX31513.1"/>
    <property type="molecule type" value="Genomic_DNA"/>
</dbReference>
<evidence type="ECO:0000256" key="3">
    <source>
        <dbReference type="ARBA" id="ARBA00022605"/>
    </source>
</evidence>
<gene>
    <name evidence="8" type="ORF">MNBD_NITROSPINAE05-1203</name>
</gene>
<protein>
    <submittedName>
        <fullName evidence="8">Cysteine synthase</fullName>
        <ecNumber evidence="8">2.5.1.47</ecNumber>
    </submittedName>
</protein>
<evidence type="ECO:0000259" key="7">
    <source>
        <dbReference type="Pfam" id="PF00291"/>
    </source>
</evidence>
<dbReference type="InterPro" id="IPR005859">
    <property type="entry name" value="CysK"/>
</dbReference>
<evidence type="ECO:0000256" key="5">
    <source>
        <dbReference type="ARBA" id="ARBA00022898"/>
    </source>
</evidence>
<evidence type="ECO:0000256" key="2">
    <source>
        <dbReference type="ARBA" id="ARBA00007103"/>
    </source>
</evidence>
<dbReference type="PANTHER" id="PTHR10314">
    <property type="entry name" value="CYSTATHIONINE BETA-SYNTHASE"/>
    <property type="match status" value="1"/>
</dbReference>